<dbReference type="InterPro" id="IPR054471">
    <property type="entry name" value="GPIID_WHD"/>
</dbReference>
<feature type="domain" description="AB hydrolase-1" evidence="3">
    <location>
        <begin position="141"/>
        <end position="296"/>
    </location>
</feature>
<evidence type="ECO:0000256" key="2">
    <source>
        <dbReference type="SAM" id="MobiDB-lite"/>
    </source>
</evidence>
<evidence type="ECO:0008006" key="9">
    <source>
        <dbReference type="Google" id="ProtNLM"/>
    </source>
</evidence>
<dbReference type="Pfam" id="PF24883">
    <property type="entry name" value="NPHP3_N"/>
    <property type="match status" value="1"/>
</dbReference>
<dbReference type="InterPro" id="IPR015943">
    <property type="entry name" value="WD40/YVTN_repeat-like_dom_sf"/>
</dbReference>
<comment type="caution">
    <text evidence="7">The sequence shown here is derived from an EMBL/GenBank/DDBJ whole genome shotgun (WGS) entry which is preliminary data.</text>
</comment>
<dbReference type="InterPro" id="IPR011047">
    <property type="entry name" value="Quinoprotein_ADH-like_sf"/>
</dbReference>
<organism evidence="7 8">
    <name type="scientific">Stereocaulon virgatum</name>
    <dbReference type="NCBI Taxonomy" id="373712"/>
    <lineage>
        <taxon>Eukaryota</taxon>
        <taxon>Fungi</taxon>
        <taxon>Dikarya</taxon>
        <taxon>Ascomycota</taxon>
        <taxon>Pezizomycotina</taxon>
        <taxon>Lecanoromycetes</taxon>
        <taxon>OSLEUM clade</taxon>
        <taxon>Lecanoromycetidae</taxon>
        <taxon>Lecanorales</taxon>
        <taxon>Lecanorineae</taxon>
        <taxon>Stereocaulaceae</taxon>
        <taxon>Stereocaulon</taxon>
    </lineage>
</organism>
<dbReference type="Gene3D" id="3.40.50.1820">
    <property type="entry name" value="alpha/beta hydrolase"/>
    <property type="match status" value="1"/>
</dbReference>
<evidence type="ECO:0000256" key="1">
    <source>
        <dbReference type="ARBA" id="ARBA00022737"/>
    </source>
</evidence>
<dbReference type="EMBL" id="JBEFKJ010000019">
    <property type="protein sequence ID" value="KAL2040918.1"/>
    <property type="molecule type" value="Genomic_DNA"/>
</dbReference>
<dbReference type="Gene3D" id="3.40.50.300">
    <property type="entry name" value="P-loop containing nucleotide triphosphate hydrolases"/>
    <property type="match status" value="1"/>
</dbReference>
<dbReference type="SUPFAM" id="SSF52540">
    <property type="entry name" value="P-loop containing nucleoside triphosphate hydrolases"/>
    <property type="match status" value="1"/>
</dbReference>
<dbReference type="Pfam" id="PF12894">
    <property type="entry name" value="ANAPC4_WD40"/>
    <property type="match status" value="1"/>
</dbReference>
<dbReference type="InterPro" id="IPR024977">
    <property type="entry name" value="Apc4-like_WD40_dom"/>
</dbReference>
<dbReference type="PANTHER" id="PTHR10039">
    <property type="entry name" value="AMELOGENIN"/>
    <property type="match status" value="1"/>
</dbReference>
<evidence type="ECO:0000259" key="4">
    <source>
        <dbReference type="Pfam" id="PF12894"/>
    </source>
</evidence>
<dbReference type="InterPro" id="IPR029058">
    <property type="entry name" value="AB_hydrolase_fold"/>
</dbReference>
<feature type="domain" description="Nephrocystin 3-like N-terminal" evidence="6">
    <location>
        <begin position="439"/>
        <end position="607"/>
    </location>
</feature>
<feature type="domain" description="GPI inositol-deacylase winged helix" evidence="5">
    <location>
        <begin position="713"/>
        <end position="789"/>
    </location>
</feature>
<keyword evidence="1" id="KW-0677">Repeat</keyword>
<dbReference type="InterPro" id="IPR056884">
    <property type="entry name" value="NPHP3-like_N"/>
</dbReference>
<evidence type="ECO:0000259" key="5">
    <source>
        <dbReference type="Pfam" id="PF22939"/>
    </source>
</evidence>
<dbReference type="SUPFAM" id="SSF53474">
    <property type="entry name" value="alpha/beta-Hydrolases"/>
    <property type="match status" value="1"/>
</dbReference>
<sequence length="1775" mass="199631">MSMLRKFGLHPRDNRRAYEEPPGHSPGAPPNASAHQSTSPPAPSTPQLVQSTSPIEIEKTSSKGSQPGGTTSPSGSPVEGFHLSGRSFHLRNRGSRYRSNSDANSTFPSAEPLSQSFTGNHLPDPLGLHLICDNQDPNGDIIFVHGLGGTAKKTWCWNRDIDNFWPLWLAEEDELSSHRIFTFGYNSDFKGAGTNLNIIDFAKDLLFQMLTFSGGLGEDRIPIGRQPIVFVAHSMGGLVVKKAYVLGRNDDQYADVVSRTHGIVFLATPHRGAQYAKMLNNILSTAPLGAPPKAYVADLDTHSRILQDINEQFRTVCRDLSLVSFFETLKTNMGVSKTFIVEKDSGVLGYPHETSKSLNADHHTICKYKSPQDGNYISVKNILKMWASNMSQLRPPRPTLSNQRTASDLDKVKRTEAILGVRERAEDELKALSSKIMSGTCQWITKRQPFVEWLERHETPQRPKIFWLTGLPAMGKTILASYIANQIPNLAVAEGRQYHFFSSGHQNKRTAGYCLRSIASQLAYTNDVFRKQLFALHEETGISFNSQDQPFSIVWEKIFEGIIFKMRLKPLFWILDAVDEADMPSTLINSLLGIQSLTPIKIFITSRPMKIPAAIPGSSISHFPLSQDDIGDDIRTYVHNAVRDALPDGEQRFREDIIDRILAKAAGSFLWVRLALETLHDNWHTQDDIRKALTDVPEGMERLYTCMLEKVESQSTRHQLIAKRILTWAACCWRPLSVAELQVALEPEFTGFVRLQDTIVQICGHFVSMDFGKVSLIHVTARDFLINDREGAPAFIDYESAHEHIASVCLRYLSDDRWRRVFKHLETSTTKANTTALKTDRLLLAEQEHPFLGYATCYLFYHVSKSSLNPEHLSTVLVTFLTKYCLTWIEAVALSRDLRFITRQARFLKAYAKRRSRRRSLVPLSLKEPPDDYTNMIQLWAVDFIRIVGKFGQNLVESPSSVHRLVPPFCPRTSMIGSVYGHQDRSISVTGLPCQGWDDCLASVSVGKEDIATKVLATDAYFLTLIGSSGTIVVWHAETCEEARRLHHDEYVSVLRLNRYRTILATAGTDSYRIWDISSGKELYRLPKTTQALTMAIAFGSVRSELVIALDNCSVACYDLETLRRKWYFNVPDQDIHGRGCPHIISISPDLSKLAVAWRGRPPLVWDMHGNSQRPVRCRVRDEADPLCFPQFMRWQNDGNSLLILCQNTKRLVEWNLADEEQREWDHVKPHEIAISQDGNLLLTSDNAGTMSVWTFPRLNLIYQLINKGELIRNLAFSPDGQRFYDTRGSICNIWEPEALVRPDEQEFDDHVSTGGSSMVTEPVIVYDESSQSQVTALAYGFADKYFCAGREDGSVSIHDANDGRKIRKVSNHSPTSSIIILTWSYSNKYIISGDDSGRIVAKKVELKDSSWCVFAVFDFRVGEPVQQFLLSESEKLLLISSSSTDRIWDLRAKKESCCRQWAARQGRRWVQHPFDQGLLIWIDPFTVHTFSWKGLQHIGSVRSPTPEATSVELNPTKIVGNWFGKEVERVDSVQSTATNSTPVEQTDTVGSTVRPRADSLTIERVVTPERADSGWSPGTNSVATEALSSVENNDPLRPRAQSASLDEAITTQRADAILPQTAHKALTERANTDNVVQWVALTHNKQYIVYLAGSGHRNTSAGLLASGLRLEFLSTSDLQLQSPGSLTTDSIADLAAQIKRLIGTYQDRIVFLDHDYWLCTWRIDAGLNDVKRHFFLPKDWLSLNALHMAALNAQGTFFCPKHGDVAIVRQGMRF</sequence>
<dbReference type="InterPro" id="IPR000073">
    <property type="entry name" value="AB_hydrolase_1"/>
</dbReference>
<accession>A0ABR4A5G9</accession>
<dbReference type="SUPFAM" id="SSF50998">
    <property type="entry name" value="Quinoprotein alcohol dehydrogenase-like"/>
    <property type="match status" value="1"/>
</dbReference>
<keyword evidence="8" id="KW-1185">Reference proteome</keyword>
<gene>
    <name evidence="7" type="ORF">N7G274_006376</name>
</gene>
<evidence type="ECO:0000259" key="3">
    <source>
        <dbReference type="Pfam" id="PF12697"/>
    </source>
</evidence>
<feature type="compositionally biased region" description="Polar residues" evidence="2">
    <location>
        <begin position="97"/>
        <end position="118"/>
    </location>
</feature>
<evidence type="ECO:0000259" key="6">
    <source>
        <dbReference type="Pfam" id="PF24883"/>
    </source>
</evidence>
<name>A0ABR4A5G9_9LECA</name>
<reference evidence="7 8" key="1">
    <citation type="submission" date="2024-09" db="EMBL/GenBank/DDBJ databases">
        <title>Rethinking Asexuality: The Enigmatic Case of Functional Sexual Genes in Lepraria (Stereocaulaceae).</title>
        <authorList>
            <person name="Doellman M."/>
            <person name="Sun Y."/>
            <person name="Barcenas-Pena A."/>
            <person name="Lumbsch H.T."/>
            <person name="Grewe F."/>
        </authorList>
    </citation>
    <scope>NUCLEOTIDE SEQUENCE [LARGE SCALE GENOMIC DNA]</scope>
    <source>
        <strain evidence="7 8">Mercado 3170</strain>
    </source>
</reference>
<feature type="compositionally biased region" description="Basic and acidic residues" evidence="2">
    <location>
        <begin position="10"/>
        <end position="22"/>
    </location>
</feature>
<dbReference type="PANTHER" id="PTHR10039:SF16">
    <property type="entry name" value="GPI INOSITOL-DEACYLASE"/>
    <property type="match status" value="1"/>
</dbReference>
<dbReference type="SMART" id="SM00320">
    <property type="entry name" value="WD40"/>
    <property type="match status" value="3"/>
</dbReference>
<feature type="compositionally biased region" description="Low complexity" evidence="2">
    <location>
        <begin position="62"/>
        <end position="77"/>
    </location>
</feature>
<dbReference type="Pfam" id="PF12697">
    <property type="entry name" value="Abhydrolase_6"/>
    <property type="match status" value="1"/>
</dbReference>
<feature type="domain" description="Anaphase-promoting complex subunit 4-like WD40" evidence="4">
    <location>
        <begin position="1328"/>
        <end position="1386"/>
    </location>
</feature>
<proteinExistence type="predicted"/>
<feature type="region of interest" description="Disordered" evidence="2">
    <location>
        <begin position="1"/>
        <end position="118"/>
    </location>
</feature>
<protein>
    <recommendedName>
        <fullName evidence="9">GPI inositol-deacylase</fullName>
    </recommendedName>
</protein>
<dbReference type="Pfam" id="PF22939">
    <property type="entry name" value="WHD_GPIID"/>
    <property type="match status" value="1"/>
</dbReference>
<dbReference type="InterPro" id="IPR027417">
    <property type="entry name" value="P-loop_NTPase"/>
</dbReference>
<evidence type="ECO:0000313" key="7">
    <source>
        <dbReference type="EMBL" id="KAL2040918.1"/>
    </source>
</evidence>
<dbReference type="Gene3D" id="2.130.10.10">
    <property type="entry name" value="YVTN repeat-like/Quinoprotein amine dehydrogenase"/>
    <property type="match status" value="2"/>
</dbReference>
<dbReference type="Proteomes" id="UP001590950">
    <property type="component" value="Unassembled WGS sequence"/>
</dbReference>
<evidence type="ECO:0000313" key="8">
    <source>
        <dbReference type="Proteomes" id="UP001590950"/>
    </source>
</evidence>
<dbReference type="InterPro" id="IPR001680">
    <property type="entry name" value="WD40_rpt"/>
</dbReference>